<dbReference type="Gene3D" id="3.90.180.10">
    <property type="entry name" value="Medium-chain alcohol dehydrogenases, catalytic domain"/>
    <property type="match status" value="1"/>
</dbReference>
<dbReference type="InterPro" id="IPR029058">
    <property type="entry name" value="AB_hydrolase_fold"/>
</dbReference>
<dbReference type="CDD" id="cd08249">
    <property type="entry name" value="enoyl_reductase_like"/>
    <property type="match status" value="1"/>
</dbReference>
<dbReference type="InterPro" id="IPR013154">
    <property type="entry name" value="ADH-like_N"/>
</dbReference>
<comment type="caution">
    <text evidence="4">The sequence shown here is derived from an EMBL/GenBank/DDBJ whole genome shotgun (WGS) entry which is preliminary data.</text>
</comment>
<dbReference type="InterPro" id="IPR013094">
    <property type="entry name" value="AB_hydrolase_3"/>
</dbReference>
<dbReference type="PANTHER" id="PTHR45348">
    <property type="entry name" value="HYPOTHETICAL OXIDOREDUCTASE (EUROFUNG)"/>
    <property type="match status" value="1"/>
</dbReference>
<sequence>MASAQNTAAWLPGVGKPLEVRPADIPAPGEGELLIEVKAVAVQPAEYKIQDGVLPFPLRYPTIVGLSFSGIVVKVGSKVARFKVGDHVVTNSAGTIRNDSRFGAYQRYALTTQELTAKIGGLSFETASSISNLYGAASALFLHLKLEKPSGTPKSDKKAEKVLIWGASSSFGAYATQLAVEAGYTVVGVASARNAELVRSFGAAHFVDRRSPGTLQELVALGPFKAVLAAADTAQDQEVIAAMLAAHGGGSFLSTMGLRPGVTLPPGVSGHFAQFIDDYLDPENREFTEWVWWQYLENALQSEKLKLLPVRVVGGLSQVQTAWDLLKQGKVSGQRLRIASSEEAKCPLLVHFHGGGLVIGTRLDVPIMPLWETQFASYQSAVLVSPSYRLLPEATGSDILCDTSEFWAWVHSGLPAAVSAVLPNIVIDLTRIAAGGESAGGYLALQSAFLFPEMAIRLVMAQYPTLDISDPKFHSGPFQAPSKASIVDEYLKRLKPGAIRLSSPFPEKWELMTAILDEGRLPEIMGPDERMVLSTSMERSKCLPAIWIVQGESDHLIPQEVTDNFVTKMRRKHPTAQVHYSMQPGGHGFDVGISIDEPWVQMGVKFSQAFW</sequence>
<dbReference type="Pfam" id="PF07859">
    <property type="entry name" value="Abhydrolase_3"/>
    <property type="match status" value="1"/>
</dbReference>
<evidence type="ECO:0000313" key="4">
    <source>
        <dbReference type="EMBL" id="KAF6515821.1"/>
    </source>
</evidence>
<dbReference type="SMART" id="SM00829">
    <property type="entry name" value="PKS_ER"/>
    <property type="match status" value="1"/>
</dbReference>
<evidence type="ECO:0000259" key="3">
    <source>
        <dbReference type="SMART" id="SM00829"/>
    </source>
</evidence>
<dbReference type="Proteomes" id="UP000593570">
    <property type="component" value="Unassembled WGS sequence"/>
</dbReference>
<dbReference type="InterPro" id="IPR020843">
    <property type="entry name" value="ER"/>
</dbReference>
<evidence type="ECO:0000256" key="1">
    <source>
        <dbReference type="ARBA" id="ARBA00008072"/>
    </source>
</evidence>
<dbReference type="SUPFAM" id="SSF53474">
    <property type="entry name" value="alpha/beta-Hydrolases"/>
    <property type="match status" value="1"/>
</dbReference>
<name>A0A8H6LE49_FUSOX</name>
<dbReference type="Gene3D" id="3.40.50.720">
    <property type="entry name" value="NAD(P)-binding Rossmann-like Domain"/>
    <property type="match status" value="1"/>
</dbReference>
<dbReference type="InterPro" id="IPR036291">
    <property type="entry name" value="NAD(P)-bd_dom_sf"/>
</dbReference>
<dbReference type="AlphaFoldDB" id="A0A8H6LE49"/>
<evidence type="ECO:0000256" key="2">
    <source>
        <dbReference type="ARBA" id="ARBA00023002"/>
    </source>
</evidence>
<keyword evidence="2" id="KW-0560">Oxidoreductase</keyword>
<gene>
    <name evidence="4" type="ORF">HZS61_004562</name>
</gene>
<dbReference type="GO" id="GO:0016651">
    <property type="term" value="F:oxidoreductase activity, acting on NAD(P)H"/>
    <property type="evidence" value="ECO:0007669"/>
    <property type="project" value="InterPro"/>
</dbReference>
<comment type="similarity">
    <text evidence="1">Belongs to the zinc-containing alcohol dehydrogenase family.</text>
</comment>
<dbReference type="InterPro" id="IPR011032">
    <property type="entry name" value="GroES-like_sf"/>
</dbReference>
<accession>A0A8H6LE49</accession>
<dbReference type="PANTHER" id="PTHR45348:SF2">
    <property type="entry name" value="ZINC-TYPE ALCOHOL DEHYDROGENASE-LIKE PROTEIN C2E1P3.01"/>
    <property type="match status" value="1"/>
</dbReference>
<dbReference type="Gene3D" id="3.40.50.1820">
    <property type="entry name" value="alpha/beta hydrolase"/>
    <property type="match status" value="1"/>
</dbReference>
<dbReference type="EMBL" id="JACDXP010000013">
    <property type="protein sequence ID" value="KAF6515821.1"/>
    <property type="molecule type" value="Genomic_DNA"/>
</dbReference>
<protein>
    <recommendedName>
        <fullName evidence="3">Enoyl reductase (ER) domain-containing protein</fullName>
    </recommendedName>
</protein>
<evidence type="ECO:0000313" key="5">
    <source>
        <dbReference type="Proteomes" id="UP000593570"/>
    </source>
</evidence>
<dbReference type="SUPFAM" id="SSF50129">
    <property type="entry name" value="GroES-like"/>
    <property type="match status" value="1"/>
</dbReference>
<dbReference type="Pfam" id="PF08240">
    <property type="entry name" value="ADH_N"/>
    <property type="match status" value="1"/>
</dbReference>
<feature type="domain" description="Enoyl reductase (ER)" evidence="3">
    <location>
        <begin position="13"/>
        <end position="331"/>
    </location>
</feature>
<proteinExistence type="inferred from homology"/>
<dbReference type="InterPro" id="IPR047122">
    <property type="entry name" value="Trans-enoyl_RdTase-like"/>
</dbReference>
<organism evidence="4 5">
    <name type="scientific">Fusarium oxysporum f. sp. conglutinans</name>
    <dbReference type="NCBI Taxonomy" id="100902"/>
    <lineage>
        <taxon>Eukaryota</taxon>
        <taxon>Fungi</taxon>
        <taxon>Dikarya</taxon>
        <taxon>Ascomycota</taxon>
        <taxon>Pezizomycotina</taxon>
        <taxon>Sordariomycetes</taxon>
        <taxon>Hypocreomycetidae</taxon>
        <taxon>Hypocreales</taxon>
        <taxon>Nectriaceae</taxon>
        <taxon>Fusarium</taxon>
        <taxon>Fusarium oxysporum species complex</taxon>
    </lineage>
</organism>
<dbReference type="GO" id="GO:0016787">
    <property type="term" value="F:hydrolase activity"/>
    <property type="evidence" value="ECO:0007669"/>
    <property type="project" value="InterPro"/>
</dbReference>
<dbReference type="SUPFAM" id="SSF51735">
    <property type="entry name" value="NAD(P)-binding Rossmann-fold domains"/>
    <property type="match status" value="1"/>
</dbReference>
<reference evidence="4 5" key="1">
    <citation type="journal article" date="2020" name="bioRxiv">
        <title>A chromosome-scale genome assembly for the Fusarium oxysporum strain Fo5176 to establish a model Arabidopsis-fungal pathosystem.</title>
        <authorList>
            <person name="Fokkens L."/>
            <person name="Guo L."/>
            <person name="Dora S."/>
            <person name="Wang B."/>
            <person name="Ye K."/>
            <person name="Sanchez-Rodriguez C."/>
            <person name="Croll D."/>
        </authorList>
    </citation>
    <scope>NUCLEOTIDE SEQUENCE [LARGE SCALE GENOMIC DNA]</scope>
    <source>
        <strain evidence="4 5">Fo5176</strain>
    </source>
</reference>